<keyword evidence="5" id="KW-0479">Metal-binding</keyword>
<proteinExistence type="predicted"/>
<dbReference type="Gene3D" id="3.50.30.40">
    <property type="entry name" value="Ribonuclease E inhibitor RraA/RraA-like"/>
    <property type="match status" value="1"/>
</dbReference>
<evidence type="ECO:0000256" key="1">
    <source>
        <dbReference type="ARBA" id="ARBA00001968"/>
    </source>
</evidence>
<reference evidence="6 7" key="1">
    <citation type="submission" date="2015-09" db="EMBL/GenBank/DDBJ databases">
        <title>Draft Genome Sequence of Bradyrhizobium manausense Strain BR 3351T, a Novel Symbiotic Nitrogen-Fixing Alphaproteobacterium Isolated from Brazilian Amazon Rain Forest.</title>
        <authorList>
            <person name="De Araujo J.L."/>
            <person name="Zilli J.E."/>
        </authorList>
    </citation>
    <scope>NUCLEOTIDE SEQUENCE [LARGE SCALE GENOMIC DNA]</scope>
    <source>
        <strain evidence="6 7">BR3351</strain>
    </source>
</reference>
<dbReference type="CDD" id="cd16841">
    <property type="entry name" value="RraA_family"/>
    <property type="match status" value="1"/>
</dbReference>
<gene>
    <name evidence="6" type="ORF">AOQ71_16325</name>
</gene>
<comment type="caution">
    <text evidence="6">The sequence shown here is derived from an EMBL/GenBank/DDBJ whole genome shotgun (WGS) entry which is preliminary data.</text>
</comment>
<evidence type="ECO:0000313" key="6">
    <source>
        <dbReference type="EMBL" id="KRQ12702.1"/>
    </source>
</evidence>
<keyword evidence="7" id="KW-1185">Reference proteome</keyword>
<evidence type="ECO:0000256" key="4">
    <source>
        <dbReference type="ARBA" id="ARBA00030169"/>
    </source>
</evidence>
<dbReference type="RefSeq" id="WP_057747792.1">
    <property type="nucleotide sequence ID" value="NZ_LJYG01000062.1"/>
</dbReference>
<dbReference type="NCBIfam" id="NF004850">
    <property type="entry name" value="PRK06201.1"/>
    <property type="match status" value="1"/>
</dbReference>
<accession>A0A0R3DX42</accession>
<dbReference type="AlphaFoldDB" id="A0A0R3DX42"/>
<dbReference type="Proteomes" id="UP000051936">
    <property type="component" value="Unassembled WGS sequence"/>
</dbReference>
<feature type="binding site" evidence="5">
    <location>
        <begin position="97"/>
        <end position="100"/>
    </location>
    <ligand>
        <name>substrate</name>
    </ligand>
</feature>
<protein>
    <recommendedName>
        <fullName evidence="2">Putative 4-hydroxy-4-methyl-2-oxoglutarate aldolase</fullName>
    </recommendedName>
    <alternativeName>
        <fullName evidence="3">Regulator of ribonuclease activity homolog</fullName>
    </alternativeName>
    <alternativeName>
        <fullName evidence="4">RraA-like protein</fullName>
    </alternativeName>
</protein>
<comment type="cofactor">
    <cofactor evidence="5">
        <name>Mg(2+)</name>
        <dbReference type="ChEBI" id="CHEBI:18420"/>
    </cofactor>
</comment>
<dbReference type="PANTHER" id="PTHR33254:SF4">
    <property type="entry name" value="4-HYDROXY-4-METHYL-2-OXOGLUTARATE ALDOLASE 3-RELATED"/>
    <property type="match status" value="1"/>
</dbReference>
<dbReference type="STRING" id="989370.AOQ71_16325"/>
<dbReference type="GO" id="GO:0046872">
    <property type="term" value="F:metal ion binding"/>
    <property type="evidence" value="ECO:0007669"/>
    <property type="project" value="UniProtKB-KW"/>
</dbReference>
<dbReference type="PANTHER" id="PTHR33254">
    <property type="entry name" value="4-HYDROXY-4-METHYL-2-OXOGLUTARATE ALDOLASE 3-RELATED"/>
    <property type="match status" value="1"/>
</dbReference>
<dbReference type="OrthoDB" id="9812532at2"/>
<dbReference type="InterPro" id="IPR005493">
    <property type="entry name" value="RraA/RraA-like"/>
</dbReference>
<keyword evidence="5" id="KW-0460">Magnesium</keyword>
<evidence type="ECO:0000313" key="7">
    <source>
        <dbReference type="Proteomes" id="UP000051936"/>
    </source>
</evidence>
<evidence type="ECO:0000256" key="2">
    <source>
        <dbReference type="ARBA" id="ARBA00016549"/>
    </source>
</evidence>
<dbReference type="Pfam" id="PF03737">
    <property type="entry name" value="RraA-like"/>
    <property type="match status" value="1"/>
</dbReference>
<name>A0A0R3DX42_9BRAD</name>
<comment type="cofactor">
    <cofactor evidence="1">
        <name>a divalent metal cation</name>
        <dbReference type="ChEBI" id="CHEBI:60240"/>
    </cofactor>
</comment>
<evidence type="ECO:0000256" key="5">
    <source>
        <dbReference type="PIRSR" id="PIRSR605493-1"/>
    </source>
</evidence>
<dbReference type="EMBL" id="LJYG01000062">
    <property type="protein sequence ID" value="KRQ12702.1"/>
    <property type="molecule type" value="Genomic_DNA"/>
</dbReference>
<organism evidence="6 7">
    <name type="scientific">Bradyrhizobium manausense</name>
    <dbReference type="NCBI Taxonomy" id="989370"/>
    <lineage>
        <taxon>Bacteria</taxon>
        <taxon>Pseudomonadati</taxon>
        <taxon>Pseudomonadota</taxon>
        <taxon>Alphaproteobacteria</taxon>
        <taxon>Hyphomicrobiales</taxon>
        <taxon>Nitrobacteraceae</taxon>
        <taxon>Bradyrhizobium</taxon>
    </lineage>
</organism>
<evidence type="ECO:0000256" key="3">
    <source>
        <dbReference type="ARBA" id="ARBA00029596"/>
    </source>
</evidence>
<feature type="binding site" evidence="5">
    <location>
        <position position="120"/>
    </location>
    <ligand>
        <name>Mg(2+)</name>
        <dbReference type="ChEBI" id="CHEBI:18420"/>
    </ligand>
</feature>
<dbReference type="InterPro" id="IPR036704">
    <property type="entry name" value="RraA/RraA-like_sf"/>
</dbReference>
<sequence>MPVGFRILKRTRKVGTEVVARFAQLPVANVSDSMSRLTAGGARLRPMHRSGGLAGPALTVKTAPGDNLMVHKAIALAEAGDVIVVDAGGDLTNAITGEMMLMQMVKRGVAGLVINGAIRDAGFIRGQTFPIFAAGVTHRGPYKNGPGEINVAIAIDGMVIEPGDLIIGDDDGLLCVPFDQTEAVFKAATAKFEAEQKQMANIEAGTHDASWVDKQLRELKCEGID</sequence>
<dbReference type="SUPFAM" id="SSF89562">
    <property type="entry name" value="RraA-like"/>
    <property type="match status" value="1"/>
</dbReference>
<feature type="binding site" evidence="5">
    <location>
        <position position="119"/>
    </location>
    <ligand>
        <name>substrate</name>
    </ligand>
</feature>